<dbReference type="Pfam" id="PF09830">
    <property type="entry name" value="ATP_transf"/>
    <property type="match status" value="1"/>
</dbReference>
<dbReference type="SMART" id="SM01270">
    <property type="entry name" value="Longin"/>
    <property type="match status" value="1"/>
</dbReference>
<feature type="domain" description="Longin" evidence="11">
    <location>
        <begin position="306"/>
        <end position="419"/>
    </location>
</feature>
<evidence type="ECO:0000256" key="4">
    <source>
        <dbReference type="ARBA" id="ARBA00022927"/>
    </source>
</evidence>
<dbReference type="InterPro" id="IPR042855">
    <property type="entry name" value="V_SNARE_CC"/>
</dbReference>
<dbReference type="SUPFAM" id="SSF54197">
    <property type="entry name" value="HIT-like"/>
    <property type="match status" value="1"/>
</dbReference>
<feature type="domain" description="V-SNARE coiled-coil homology" evidence="12">
    <location>
        <begin position="438"/>
        <end position="498"/>
    </location>
</feature>
<keyword evidence="5 10" id="KW-1133">Transmembrane helix</keyword>
<dbReference type="InterPro" id="IPR019200">
    <property type="entry name" value="ATP_adenylylTrfase_C"/>
</dbReference>
<dbReference type="InterPro" id="IPR036265">
    <property type="entry name" value="HIT-like_sf"/>
</dbReference>
<dbReference type="PANTHER" id="PTHR21136">
    <property type="entry name" value="SNARE PROTEINS"/>
    <property type="match status" value="1"/>
</dbReference>
<dbReference type="PROSITE" id="PS00417">
    <property type="entry name" value="SYNAPTOBREVIN"/>
    <property type="match status" value="1"/>
</dbReference>
<dbReference type="CDD" id="cd15843">
    <property type="entry name" value="R-SNARE"/>
    <property type="match status" value="1"/>
</dbReference>
<keyword evidence="2" id="KW-0813">Transport</keyword>
<evidence type="ECO:0000256" key="9">
    <source>
        <dbReference type="PROSITE-ProRule" id="PRU00290"/>
    </source>
</evidence>
<comment type="caution">
    <text evidence="13">The sequence shown here is derived from an EMBL/GenBank/DDBJ whole genome shotgun (WGS) entry which is preliminary data.</text>
</comment>
<dbReference type="Gene3D" id="3.30.450.50">
    <property type="entry name" value="Longin domain"/>
    <property type="match status" value="1"/>
</dbReference>
<dbReference type="InterPro" id="IPR043171">
    <property type="entry name" value="Ap4A_phos1/2-like"/>
</dbReference>
<evidence type="ECO:0000259" key="11">
    <source>
        <dbReference type="PROSITE" id="PS50859"/>
    </source>
</evidence>
<dbReference type="GO" id="GO:0016020">
    <property type="term" value="C:membrane"/>
    <property type="evidence" value="ECO:0007669"/>
    <property type="project" value="InterPro"/>
</dbReference>
<evidence type="ECO:0000313" key="13">
    <source>
        <dbReference type="EMBL" id="KAF3125579.1"/>
    </source>
</evidence>
<dbReference type="InterPro" id="IPR001388">
    <property type="entry name" value="Synaptobrevin-like"/>
</dbReference>
<dbReference type="GO" id="GO:0005737">
    <property type="term" value="C:cytoplasm"/>
    <property type="evidence" value="ECO:0007669"/>
    <property type="project" value="UniProtKB-ARBA"/>
</dbReference>
<dbReference type="PROSITE" id="PS50892">
    <property type="entry name" value="V_SNARE"/>
    <property type="match status" value="1"/>
</dbReference>
<dbReference type="GO" id="GO:0016192">
    <property type="term" value="P:vesicle-mediated transport"/>
    <property type="evidence" value="ECO:0007669"/>
    <property type="project" value="InterPro"/>
</dbReference>
<reference evidence="13 14" key="1">
    <citation type="submission" date="2019-06" db="EMBL/GenBank/DDBJ databases">
        <authorList>
            <person name="Palmer J.M."/>
        </authorList>
    </citation>
    <scope>NUCLEOTIDE SEQUENCE [LARGE SCALE GENOMIC DNA]</scope>
    <source>
        <strain evidence="13 14">TWF703</strain>
    </source>
</reference>
<evidence type="ECO:0000259" key="12">
    <source>
        <dbReference type="PROSITE" id="PS50892"/>
    </source>
</evidence>
<dbReference type="Gene3D" id="3.30.428.70">
    <property type="match status" value="1"/>
</dbReference>
<dbReference type="GO" id="GO:0015031">
    <property type="term" value="P:protein transport"/>
    <property type="evidence" value="ECO:0007669"/>
    <property type="project" value="UniProtKB-KW"/>
</dbReference>
<evidence type="ECO:0000256" key="2">
    <source>
        <dbReference type="ARBA" id="ARBA00022448"/>
    </source>
</evidence>
<dbReference type="CDD" id="cd14824">
    <property type="entry name" value="Longin"/>
    <property type="match status" value="1"/>
</dbReference>
<dbReference type="PANTHER" id="PTHR21136:SF168">
    <property type="entry name" value="VESICLE-ASSOCIATED MEMBRANE PROTEIN 9"/>
    <property type="match status" value="1"/>
</dbReference>
<dbReference type="InterPro" id="IPR010908">
    <property type="entry name" value="Longin_dom"/>
</dbReference>
<comment type="subcellular location">
    <subcellularLocation>
        <location evidence="8">Endomembrane system</location>
        <topology evidence="8">Single-pass type IV membrane protein</topology>
    </subcellularLocation>
</comment>
<dbReference type="Pfam" id="PF00957">
    <property type="entry name" value="Synaptobrevin"/>
    <property type="match status" value="1"/>
</dbReference>
<dbReference type="EMBL" id="WIQZ01000090">
    <property type="protein sequence ID" value="KAF3125579.1"/>
    <property type="molecule type" value="Genomic_DNA"/>
</dbReference>
<dbReference type="Gene3D" id="1.20.5.110">
    <property type="match status" value="1"/>
</dbReference>
<dbReference type="InterPro" id="IPR011012">
    <property type="entry name" value="Longin-like_dom_sf"/>
</dbReference>
<keyword evidence="3 10" id="KW-0812">Transmembrane</keyword>
<evidence type="ECO:0000256" key="3">
    <source>
        <dbReference type="ARBA" id="ARBA00022692"/>
    </source>
</evidence>
<dbReference type="InterPro" id="IPR045759">
    <property type="entry name" value="Ap4A_phos1/2_N"/>
</dbReference>
<dbReference type="FunFam" id="1.20.5.110:FF:000004">
    <property type="entry name" value="Vesicle-associated membrane protein 7"/>
    <property type="match status" value="1"/>
</dbReference>
<dbReference type="Pfam" id="PF13774">
    <property type="entry name" value="Longin"/>
    <property type="match status" value="1"/>
</dbReference>
<dbReference type="Pfam" id="PF19327">
    <property type="entry name" value="Ap4A_phos_N"/>
    <property type="match status" value="1"/>
</dbReference>
<evidence type="ECO:0000256" key="1">
    <source>
        <dbReference type="ARBA" id="ARBA00008025"/>
    </source>
</evidence>
<dbReference type="AlphaFoldDB" id="A0A7C8P1B8"/>
<dbReference type="GO" id="GO:0003877">
    <property type="term" value="F:ATP:ADP adenylyltransferase activity"/>
    <property type="evidence" value="ECO:0007669"/>
    <property type="project" value="InterPro"/>
</dbReference>
<dbReference type="GO" id="GO:0012505">
    <property type="term" value="C:endomembrane system"/>
    <property type="evidence" value="ECO:0007669"/>
    <property type="project" value="UniProtKB-SubCell"/>
</dbReference>
<evidence type="ECO:0000313" key="14">
    <source>
        <dbReference type="Proteomes" id="UP000480548"/>
    </source>
</evidence>
<dbReference type="Proteomes" id="UP000480548">
    <property type="component" value="Unassembled WGS sequence"/>
</dbReference>
<evidence type="ECO:0000256" key="5">
    <source>
        <dbReference type="ARBA" id="ARBA00022989"/>
    </source>
</evidence>
<evidence type="ECO:0000256" key="6">
    <source>
        <dbReference type="ARBA" id="ARBA00023136"/>
    </source>
</evidence>
<keyword evidence="4" id="KW-0653">Protein transport</keyword>
<dbReference type="PRINTS" id="PR00219">
    <property type="entry name" value="SYNAPTOBREVN"/>
</dbReference>
<dbReference type="InterPro" id="IPR051097">
    <property type="entry name" value="Synaptobrevin-like_transport"/>
</dbReference>
<feature type="transmembrane region" description="Helical" evidence="10">
    <location>
        <begin position="502"/>
        <end position="527"/>
    </location>
</feature>
<accession>A0A7C8P1B8</accession>
<proteinExistence type="inferred from homology"/>
<keyword evidence="6 10" id="KW-0472">Membrane</keyword>
<keyword evidence="9" id="KW-0175">Coiled coil</keyword>
<comment type="similarity">
    <text evidence="1">Belongs to the synaptobrevin family.</text>
</comment>
<dbReference type="SUPFAM" id="SSF64356">
    <property type="entry name" value="SNARE-like"/>
    <property type="match status" value="1"/>
</dbReference>
<organism evidence="13 14">
    <name type="scientific">Orbilia oligospora</name>
    <name type="common">Nematode-trapping fungus</name>
    <name type="synonym">Arthrobotrys oligospora</name>
    <dbReference type="NCBI Taxonomy" id="2813651"/>
    <lineage>
        <taxon>Eukaryota</taxon>
        <taxon>Fungi</taxon>
        <taxon>Dikarya</taxon>
        <taxon>Ascomycota</taxon>
        <taxon>Pezizomycotina</taxon>
        <taxon>Orbiliomycetes</taxon>
        <taxon>Orbiliales</taxon>
        <taxon>Orbiliaceae</taxon>
        <taxon>Orbilia</taxon>
    </lineage>
</organism>
<protein>
    <recommendedName>
        <fullName evidence="7">Synaptobrevin homolog YKT6</fullName>
    </recommendedName>
</protein>
<dbReference type="PROSITE" id="PS50859">
    <property type="entry name" value="LONGIN"/>
    <property type="match status" value="1"/>
</dbReference>
<dbReference type="SUPFAM" id="SSF58038">
    <property type="entry name" value="SNARE fusion complex"/>
    <property type="match status" value="1"/>
</dbReference>
<evidence type="ECO:0000256" key="10">
    <source>
        <dbReference type="SAM" id="Phobius"/>
    </source>
</evidence>
<evidence type="ECO:0000256" key="7">
    <source>
        <dbReference type="ARBA" id="ARBA00026133"/>
    </source>
</evidence>
<sequence length="535" mass="59467">MAGEIGTSTPDLEDATLAKFDDLVATGKIIWGPSDPEYRDTELPYDIGLLENIYDFPVEFRVAPAFSNRLDPIPSYVAGNSKPALFIGPDPALVAARIGETHTLAFFKFCVPRPHLVLYPNQFERQSANLTEQDLHAAWQVLKAFPRTPLMMIYNYGSASGGPQGHKHMEMFPKPGRSGFKLFPDLASLKQRAVVSVPTVPYENHIIALSTQTSLQDLVQKYNTIVSLVARDLLFDRRPSYNVVMTKDWIMAIARKCIGHPGLEVDAAGMVGMVWVGSEEEKEAWIDMGPTNYLELLGIPPVHTCVAHRTTVLAEYTPFPSSSKNSSSVAQIASVVLPKISHDQPQKLTYTYGEHLINYVSTSTSASSLTFLLVTDKSVARKTSFGFLQKVQEAFGLKYTPAMVEDAPPYGCAEFNKVLKEQVQIYAAGNGEDLGGNNARNVQAEIDAVRGIMTENIERVLERGERIDLLVDKTDRLGEGARGFRVGARRLRRQMWWKNMKLMVLLWVVIIFLVYLFVGFGCGLPGWQRCIGKSN</sequence>
<evidence type="ECO:0000256" key="8">
    <source>
        <dbReference type="ARBA" id="ARBA00046280"/>
    </source>
</evidence>
<name>A0A7C8P1B8_ORBOL</name>
<gene>
    <name evidence="13" type="ORF">TWF703_010907</name>
</gene>